<dbReference type="EMBL" id="JACTNZ010000011">
    <property type="protein sequence ID" value="KAG5524632.1"/>
    <property type="molecule type" value="Genomic_DNA"/>
</dbReference>
<organism evidence="1 2">
    <name type="scientific">Rhododendron griersonianum</name>
    <dbReference type="NCBI Taxonomy" id="479676"/>
    <lineage>
        <taxon>Eukaryota</taxon>
        <taxon>Viridiplantae</taxon>
        <taxon>Streptophyta</taxon>
        <taxon>Embryophyta</taxon>
        <taxon>Tracheophyta</taxon>
        <taxon>Spermatophyta</taxon>
        <taxon>Magnoliopsida</taxon>
        <taxon>eudicotyledons</taxon>
        <taxon>Gunneridae</taxon>
        <taxon>Pentapetalae</taxon>
        <taxon>asterids</taxon>
        <taxon>Ericales</taxon>
        <taxon>Ericaceae</taxon>
        <taxon>Ericoideae</taxon>
        <taxon>Rhodoreae</taxon>
        <taxon>Rhododendron</taxon>
    </lineage>
</organism>
<name>A0AAV6I895_9ERIC</name>
<sequence>MRYIIIHPSGISTCVPKPGNYTRTGSIEKLRKLSHYNSNQVPFFETIRWHRGLKCLTTLKREAISVFTGLPNLHKLSALSLLTPVNNGKPSFASSQSNTTKDDRPQFQQQLFLKIA</sequence>
<accession>A0AAV6I895</accession>
<protein>
    <submittedName>
        <fullName evidence="1">Uncharacterized protein</fullName>
    </submittedName>
</protein>
<dbReference type="AlphaFoldDB" id="A0AAV6I895"/>
<evidence type="ECO:0000313" key="2">
    <source>
        <dbReference type="Proteomes" id="UP000823749"/>
    </source>
</evidence>
<comment type="caution">
    <text evidence="1">The sequence shown here is derived from an EMBL/GenBank/DDBJ whole genome shotgun (WGS) entry which is preliminary data.</text>
</comment>
<proteinExistence type="predicted"/>
<dbReference type="Proteomes" id="UP000823749">
    <property type="component" value="Chromosome 11"/>
</dbReference>
<gene>
    <name evidence="1" type="ORF">RHGRI_031339</name>
</gene>
<reference evidence="1" key="1">
    <citation type="submission" date="2020-08" db="EMBL/GenBank/DDBJ databases">
        <title>Plant Genome Project.</title>
        <authorList>
            <person name="Zhang R.-G."/>
        </authorList>
    </citation>
    <scope>NUCLEOTIDE SEQUENCE</scope>
    <source>
        <strain evidence="1">WSP0</strain>
        <tissue evidence="1">Leaf</tissue>
    </source>
</reference>
<evidence type="ECO:0000313" key="1">
    <source>
        <dbReference type="EMBL" id="KAG5524632.1"/>
    </source>
</evidence>
<keyword evidence="2" id="KW-1185">Reference proteome</keyword>